<gene>
    <name evidence="1" type="ORF">HMPREF0645_1495</name>
</gene>
<organism evidence="1 2">
    <name type="scientific">Hallella bergensis DSM 17361</name>
    <dbReference type="NCBI Taxonomy" id="585502"/>
    <lineage>
        <taxon>Bacteria</taxon>
        <taxon>Pseudomonadati</taxon>
        <taxon>Bacteroidota</taxon>
        <taxon>Bacteroidia</taxon>
        <taxon>Bacteroidales</taxon>
        <taxon>Prevotellaceae</taxon>
        <taxon>Hallella</taxon>
    </lineage>
</organism>
<dbReference type="Proteomes" id="UP000003160">
    <property type="component" value="Unassembled WGS sequence"/>
</dbReference>
<dbReference type="AlphaFoldDB" id="D1PX10"/>
<dbReference type="HOGENOM" id="CLU_157739_0_0_10"/>
<accession>D1PX10</accession>
<keyword evidence="2" id="KW-1185">Reference proteome</keyword>
<dbReference type="EMBL" id="ACKS01000066">
    <property type="protein sequence ID" value="EFA44059.1"/>
    <property type="molecule type" value="Genomic_DNA"/>
</dbReference>
<evidence type="ECO:0008006" key="3">
    <source>
        <dbReference type="Google" id="ProtNLM"/>
    </source>
</evidence>
<comment type="caution">
    <text evidence="1">The sequence shown here is derived from an EMBL/GenBank/DDBJ whole genome shotgun (WGS) entry which is preliminary data.</text>
</comment>
<reference evidence="1 2" key="1">
    <citation type="submission" date="2009-10" db="EMBL/GenBank/DDBJ databases">
        <authorList>
            <person name="Qin X."/>
            <person name="Bachman B."/>
            <person name="Battles P."/>
            <person name="Bell A."/>
            <person name="Bess C."/>
            <person name="Bickham C."/>
            <person name="Chaboub L."/>
            <person name="Chen D."/>
            <person name="Coyle M."/>
            <person name="Deiros D.R."/>
            <person name="Dinh H."/>
            <person name="Forbes L."/>
            <person name="Fowler G."/>
            <person name="Francisco L."/>
            <person name="Fu Q."/>
            <person name="Gubbala S."/>
            <person name="Hale W."/>
            <person name="Han Y."/>
            <person name="Hemphill L."/>
            <person name="Highlander S.K."/>
            <person name="Hirani K."/>
            <person name="Hogues M."/>
            <person name="Jackson L."/>
            <person name="Jakkamsetti A."/>
            <person name="Javaid M."/>
            <person name="Jiang H."/>
            <person name="Korchina V."/>
            <person name="Kovar C."/>
            <person name="Lara F."/>
            <person name="Lee S."/>
            <person name="Mata R."/>
            <person name="Mathew T."/>
            <person name="Moen C."/>
            <person name="Morales K."/>
            <person name="Munidasa M."/>
            <person name="Nazareth L."/>
            <person name="Ngo R."/>
            <person name="Nguyen L."/>
            <person name="Okwuonu G."/>
            <person name="Ongeri F."/>
            <person name="Patil S."/>
            <person name="Petrosino J."/>
            <person name="Pham C."/>
            <person name="Pham P."/>
            <person name="Pu L.-L."/>
            <person name="Puazo M."/>
            <person name="Raj R."/>
            <person name="Reid J."/>
            <person name="Rouhana J."/>
            <person name="Saada N."/>
            <person name="Shang Y."/>
            <person name="Simmons D."/>
            <person name="Thornton R."/>
            <person name="Warren J."/>
            <person name="Weissenberger G."/>
            <person name="Zhang J."/>
            <person name="Zhang L."/>
            <person name="Zhou C."/>
            <person name="Zhu D."/>
            <person name="Muzny D."/>
            <person name="Worley K."/>
            <person name="Gibbs R."/>
        </authorList>
    </citation>
    <scope>NUCLEOTIDE SEQUENCE [LARGE SCALE GENOMIC DNA]</scope>
    <source>
        <strain evidence="1 2">DSM 17361</strain>
    </source>
</reference>
<protein>
    <recommendedName>
        <fullName evidence="3">DUF4878 domain-containing protein</fullName>
    </recommendedName>
</protein>
<name>D1PX10_9BACT</name>
<sequence length="130" mass="14570">MKNLLLLMLGFCALCSSCSRKPNPEDVAAQAAKAYYDLLIEGKYEQFVDGRYVPDSIPASYREQLIANAKMFMGEQETAHKGLKQVRVVNAKADTAGHMTQVFLLFVYGDSTSEEVLVPMVEHNGVWYTR</sequence>
<dbReference type="RefSeq" id="WP_007173598.1">
    <property type="nucleotide sequence ID" value="NZ_GG704781.1"/>
</dbReference>
<dbReference type="OrthoDB" id="1081900at2"/>
<dbReference type="eggNOG" id="ENOG5033N9M">
    <property type="taxonomic scope" value="Bacteria"/>
</dbReference>
<evidence type="ECO:0000313" key="1">
    <source>
        <dbReference type="EMBL" id="EFA44059.1"/>
    </source>
</evidence>
<evidence type="ECO:0000313" key="2">
    <source>
        <dbReference type="Proteomes" id="UP000003160"/>
    </source>
</evidence>
<proteinExistence type="predicted"/>
<dbReference type="Gene3D" id="3.10.450.50">
    <property type="match status" value="1"/>
</dbReference>